<dbReference type="PANTHER" id="PTHR43132:SF2">
    <property type="entry name" value="ARSENICAL RESISTANCE OPERON REPRESSOR ARSR-RELATED"/>
    <property type="match status" value="1"/>
</dbReference>
<dbReference type="Pfam" id="PF01022">
    <property type="entry name" value="HTH_5"/>
    <property type="match status" value="1"/>
</dbReference>
<dbReference type="InterPro" id="IPR051011">
    <property type="entry name" value="Metal_resp_trans_reg"/>
</dbReference>
<keyword evidence="2" id="KW-0238">DNA-binding</keyword>
<reference evidence="5 6" key="1">
    <citation type="submission" date="2020-07" db="EMBL/GenBank/DDBJ databases">
        <title>Luteimonas sp. SJ-92.</title>
        <authorList>
            <person name="Huang X.-X."/>
            <person name="Xu L."/>
            <person name="Sun J.-Q."/>
        </authorList>
    </citation>
    <scope>NUCLEOTIDE SEQUENCE [LARGE SCALE GENOMIC DNA]</scope>
    <source>
        <strain evidence="5 6">SJ-92</strain>
    </source>
</reference>
<keyword evidence="1" id="KW-0805">Transcription regulation</keyword>
<dbReference type="GO" id="GO:0003700">
    <property type="term" value="F:DNA-binding transcription factor activity"/>
    <property type="evidence" value="ECO:0007669"/>
    <property type="project" value="InterPro"/>
</dbReference>
<evidence type="ECO:0000256" key="3">
    <source>
        <dbReference type="ARBA" id="ARBA00023163"/>
    </source>
</evidence>
<gene>
    <name evidence="5" type="ORF">H0E84_15860</name>
</gene>
<dbReference type="InterPro" id="IPR036388">
    <property type="entry name" value="WH-like_DNA-bd_sf"/>
</dbReference>
<evidence type="ECO:0000256" key="2">
    <source>
        <dbReference type="ARBA" id="ARBA00023125"/>
    </source>
</evidence>
<protein>
    <submittedName>
        <fullName evidence="5">Winged helix-turn-helix transcriptional regulator</fullName>
    </submittedName>
</protein>
<comment type="caution">
    <text evidence="5">The sequence shown here is derived from an EMBL/GenBank/DDBJ whole genome shotgun (WGS) entry which is preliminary data.</text>
</comment>
<dbReference type="PANTHER" id="PTHR43132">
    <property type="entry name" value="ARSENICAL RESISTANCE OPERON REPRESSOR ARSR-RELATED"/>
    <property type="match status" value="1"/>
</dbReference>
<dbReference type="Proteomes" id="UP000578091">
    <property type="component" value="Unassembled WGS sequence"/>
</dbReference>
<dbReference type="CDD" id="cd00090">
    <property type="entry name" value="HTH_ARSR"/>
    <property type="match status" value="1"/>
</dbReference>
<keyword evidence="6" id="KW-1185">Reference proteome</keyword>
<dbReference type="InterPro" id="IPR001845">
    <property type="entry name" value="HTH_ArsR_DNA-bd_dom"/>
</dbReference>
<dbReference type="EMBL" id="JACCKA010000086">
    <property type="protein sequence ID" value="NZA27854.1"/>
    <property type="molecule type" value="Genomic_DNA"/>
</dbReference>
<dbReference type="InterPro" id="IPR036390">
    <property type="entry name" value="WH_DNA-bd_sf"/>
</dbReference>
<feature type="domain" description="HTH arsR-type" evidence="4">
    <location>
        <begin position="22"/>
        <end position="117"/>
    </location>
</feature>
<organism evidence="5 6">
    <name type="scientific">Luteimonas salinisoli</name>
    <dbReference type="NCBI Taxonomy" id="2752307"/>
    <lineage>
        <taxon>Bacteria</taxon>
        <taxon>Pseudomonadati</taxon>
        <taxon>Pseudomonadota</taxon>
        <taxon>Gammaproteobacteria</taxon>
        <taxon>Lysobacterales</taxon>
        <taxon>Lysobacteraceae</taxon>
        <taxon>Luteimonas</taxon>
    </lineage>
</organism>
<name>A0A853JGI2_9GAMM</name>
<dbReference type="InterPro" id="IPR011991">
    <property type="entry name" value="ArsR-like_HTH"/>
</dbReference>
<dbReference type="GO" id="GO:0003677">
    <property type="term" value="F:DNA binding"/>
    <property type="evidence" value="ECO:0007669"/>
    <property type="project" value="UniProtKB-KW"/>
</dbReference>
<dbReference type="Gene3D" id="1.10.10.10">
    <property type="entry name" value="Winged helix-like DNA-binding domain superfamily/Winged helix DNA-binding domain"/>
    <property type="match status" value="1"/>
</dbReference>
<accession>A0A853JGI2</accession>
<evidence type="ECO:0000313" key="5">
    <source>
        <dbReference type="EMBL" id="NZA27854.1"/>
    </source>
</evidence>
<evidence type="ECO:0000259" key="4">
    <source>
        <dbReference type="PROSITE" id="PS50987"/>
    </source>
</evidence>
<dbReference type="PRINTS" id="PR00778">
    <property type="entry name" value="HTHARSR"/>
</dbReference>
<dbReference type="NCBIfam" id="NF033788">
    <property type="entry name" value="HTH_metalloreg"/>
    <property type="match status" value="1"/>
</dbReference>
<dbReference type="SUPFAM" id="SSF46785">
    <property type="entry name" value="Winged helix' DNA-binding domain"/>
    <property type="match status" value="1"/>
</dbReference>
<proteinExistence type="predicted"/>
<evidence type="ECO:0000256" key="1">
    <source>
        <dbReference type="ARBA" id="ARBA00023015"/>
    </source>
</evidence>
<dbReference type="SMART" id="SM00418">
    <property type="entry name" value="HTH_ARSR"/>
    <property type="match status" value="1"/>
</dbReference>
<keyword evidence="3" id="KW-0804">Transcription</keyword>
<dbReference type="PROSITE" id="PS50987">
    <property type="entry name" value="HTH_ARSR_2"/>
    <property type="match status" value="1"/>
</dbReference>
<dbReference type="AlphaFoldDB" id="A0A853JGI2"/>
<evidence type="ECO:0000313" key="6">
    <source>
        <dbReference type="Proteomes" id="UP000578091"/>
    </source>
</evidence>
<sequence length="117" mass="12383">MPRRPATAAPTALPAPGIDAAAMRSHAGEAAQLLRALANDSRLLVLCMLAEGERSVGELNEGLELSQSALSQHLAVLRRDGLVTTRRSGQAVLYSLADGPARRVVATLHEIYCGKRS</sequence>
<dbReference type="RefSeq" id="WP_180679614.1">
    <property type="nucleotide sequence ID" value="NZ_JACCKA010000086.1"/>
</dbReference>